<evidence type="ECO:0000256" key="2">
    <source>
        <dbReference type="ARBA" id="ARBA00007951"/>
    </source>
</evidence>
<dbReference type="SUPFAM" id="SSF51445">
    <property type="entry name" value="(Trans)glycosidases"/>
    <property type="match status" value="1"/>
</dbReference>
<evidence type="ECO:0000313" key="10">
    <source>
        <dbReference type="Proteomes" id="UP000182135"/>
    </source>
</evidence>
<keyword evidence="6" id="KW-0326">Glycosidase</keyword>
<dbReference type="PANTHER" id="PTHR10030:SF37">
    <property type="entry name" value="ALPHA-L-FUCOSIDASE-RELATED"/>
    <property type="match status" value="1"/>
</dbReference>
<dbReference type="GO" id="GO:0004560">
    <property type="term" value="F:alpha-L-fucosidase activity"/>
    <property type="evidence" value="ECO:0007669"/>
    <property type="project" value="InterPro"/>
</dbReference>
<dbReference type="Gene3D" id="3.20.20.80">
    <property type="entry name" value="Glycosidases"/>
    <property type="match status" value="1"/>
</dbReference>
<dbReference type="OrthoDB" id="107551at2"/>
<keyword evidence="4" id="KW-0732">Signal</keyword>
<dbReference type="EMBL" id="FOOE01000008">
    <property type="protein sequence ID" value="SFF73738.1"/>
    <property type="molecule type" value="Genomic_DNA"/>
</dbReference>
<reference evidence="9 10" key="1">
    <citation type="submission" date="2016-10" db="EMBL/GenBank/DDBJ databases">
        <authorList>
            <person name="de Groot N.N."/>
        </authorList>
    </citation>
    <scope>NUCLEOTIDE SEQUENCE [LARGE SCALE GENOMIC DNA]</scope>
    <source>
        <strain evidence="9 10">NLAE-zl-G419</strain>
    </source>
</reference>
<dbReference type="PANTHER" id="PTHR10030">
    <property type="entry name" value="ALPHA-L-FUCOSIDASE"/>
    <property type="match status" value="1"/>
</dbReference>
<comment type="similarity">
    <text evidence="2">Belongs to the glycosyl hydrolase 29 family.</text>
</comment>
<dbReference type="InterPro" id="IPR013780">
    <property type="entry name" value="Glyco_hydro_b"/>
</dbReference>
<dbReference type="InterPro" id="IPR000933">
    <property type="entry name" value="Glyco_hydro_29"/>
</dbReference>
<evidence type="ECO:0000256" key="1">
    <source>
        <dbReference type="ARBA" id="ARBA00004071"/>
    </source>
</evidence>
<keyword evidence="5" id="KW-0378">Hydrolase</keyword>
<evidence type="ECO:0000256" key="5">
    <source>
        <dbReference type="ARBA" id="ARBA00022801"/>
    </source>
</evidence>
<dbReference type="Proteomes" id="UP000182135">
    <property type="component" value="Unassembled WGS sequence"/>
</dbReference>
<dbReference type="InterPro" id="IPR017853">
    <property type="entry name" value="GH"/>
</dbReference>
<dbReference type="PIRSF" id="PIRSF001092">
    <property type="entry name" value="Alpha-L-fucosidase"/>
    <property type="match status" value="1"/>
</dbReference>
<gene>
    <name evidence="9" type="ORF">SAMN04487885_108130</name>
</gene>
<proteinExistence type="inferred from homology"/>
<dbReference type="GO" id="GO:0006004">
    <property type="term" value="P:fucose metabolic process"/>
    <property type="evidence" value="ECO:0007669"/>
    <property type="project" value="InterPro"/>
</dbReference>
<keyword evidence="10" id="KW-1185">Reference proteome</keyword>
<evidence type="ECO:0000256" key="4">
    <source>
        <dbReference type="ARBA" id="ARBA00022729"/>
    </source>
</evidence>
<dbReference type="Gene3D" id="2.60.40.1180">
    <property type="entry name" value="Golgi alpha-mannosidase II"/>
    <property type="match status" value="1"/>
</dbReference>
<evidence type="ECO:0000313" key="9">
    <source>
        <dbReference type="EMBL" id="SFF73738.1"/>
    </source>
</evidence>
<dbReference type="GO" id="GO:0005764">
    <property type="term" value="C:lysosome"/>
    <property type="evidence" value="ECO:0007669"/>
    <property type="project" value="TreeGrafter"/>
</dbReference>
<feature type="site" description="May be important for catalysis" evidence="7">
    <location>
        <position position="269"/>
    </location>
</feature>
<comment type="function">
    <text evidence="1">Alpha-L-fucosidase is responsible for hydrolyzing the alpha-1,6-linked fucose joined to the reducing-end N-acetylglucosamine of the carbohydrate moieties of glycoproteins.</text>
</comment>
<dbReference type="EC" id="3.2.1.51" evidence="3"/>
<dbReference type="GO" id="GO:0016139">
    <property type="term" value="P:glycoside catabolic process"/>
    <property type="evidence" value="ECO:0007669"/>
    <property type="project" value="TreeGrafter"/>
</dbReference>
<dbReference type="STRING" id="1529.SAMN04487885_108130"/>
<feature type="domain" description="Glycoside hydrolase family 29 N-terminal" evidence="8">
    <location>
        <begin position="9"/>
        <end position="336"/>
    </location>
</feature>
<evidence type="ECO:0000256" key="6">
    <source>
        <dbReference type="ARBA" id="ARBA00023295"/>
    </source>
</evidence>
<dbReference type="eggNOG" id="COG3669">
    <property type="taxonomic scope" value="Bacteria"/>
</dbReference>
<dbReference type="AlphaFoldDB" id="A0A1I2L5B6"/>
<dbReference type="InterPro" id="IPR016286">
    <property type="entry name" value="FUC_metazoa-typ"/>
</dbReference>
<dbReference type="SMART" id="SM00812">
    <property type="entry name" value="Alpha_L_fucos"/>
    <property type="match status" value="1"/>
</dbReference>
<name>A0A1I2L5B6_9CLOT</name>
<dbReference type="InterPro" id="IPR057739">
    <property type="entry name" value="Glyco_hydro_29_N"/>
</dbReference>
<sequence length="432" mass="50656">MSNYEKMMERTKWFREDRFGMFIHWGLYTIPARGEWIRCSEKMSKEKYEEYFNEFYPTQYDPKKWARLAKTAGMKYAVMTAKHHDGFCLFDSKYTEYKSTNTKAKRDLIREYVEAFRAEGIKVGIYYSLIDWHHDDYPHYGDMYHPMRDNEAFKDVKHDFKNYLKYMHNQIEELVTNYGKIDLMWFDFSYGDMVGEKWEATKIVELVRKHQPGILIDNRMGSAGNNMMAGGIRDEEPCIYAGDFASPEKIIPIEPIKNKAGKQIPWEACVTMNDNWGYFSKDKNFKSPETLIKTLVNCVSKDGNLLLNVGPNSKGEIPEESVDILESIGKWMRYNSDSIYGCGSSCYEKPQWGRYTQKGNKLYAHILEEPIGPVYFEGMKESIEKARFLKDGSELKVETPWNAEEYKDYGFITLPSHVFKTNYPVVVELTIK</sequence>
<dbReference type="Pfam" id="PF01120">
    <property type="entry name" value="Alpha_L_fucos"/>
    <property type="match status" value="1"/>
</dbReference>
<accession>A0A1I2L5B6</accession>
<dbReference type="RefSeq" id="WP_074845236.1">
    <property type="nucleotide sequence ID" value="NZ_BAAACD010000008.1"/>
</dbReference>
<evidence type="ECO:0000259" key="8">
    <source>
        <dbReference type="Pfam" id="PF01120"/>
    </source>
</evidence>
<evidence type="ECO:0000256" key="3">
    <source>
        <dbReference type="ARBA" id="ARBA00012662"/>
    </source>
</evidence>
<protein>
    <recommendedName>
        <fullName evidence="3">alpha-L-fucosidase</fullName>
        <ecNumber evidence="3">3.2.1.51</ecNumber>
    </recommendedName>
</protein>
<organism evidence="9 10">
    <name type="scientific">Clostridium cadaveris</name>
    <dbReference type="NCBI Taxonomy" id="1529"/>
    <lineage>
        <taxon>Bacteria</taxon>
        <taxon>Bacillati</taxon>
        <taxon>Bacillota</taxon>
        <taxon>Clostridia</taxon>
        <taxon>Eubacteriales</taxon>
        <taxon>Clostridiaceae</taxon>
        <taxon>Clostridium</taxon>
    </lineage>
</organism>
<evidence type="ECO:0000256" key="7">
    <source>
        <dbReference type="PIRSR" id="PIRSR001092-1"/>
    </source>
</evidence>